<dbReference type="Pfam" id="PF17035">
    <property type="entry name" value="BET"/>
    <property type="match status" value="1"/>
</dbReference>
<dbReference type="GeneID" id="25980223"/>
<feature type="compositionally biased region" description="Basic and acidic residues" evidence="3">
    <location>
        <begin position="430"/>
        <end position="443"/>
    </location>
</feature>
<dbReference type="InParanoid" id="F0X7V6"/>
<feature type="compositionally biased region" description="Polar residues" evidence="3">
    <location>
        <begin position="179"/>
        <end position="188"/>
    </location>
</feature>
<dbReference type="PROSITE" id="PS50014">
    <property type="entry name" value="BROMODOMAIN_2"/>
    <property type="match status" value="2"/>
</dbReference>
<dbReference type="PANTHER" id="PTHR22880">
    <property type="entry name" value="FALZ-RELATED BROMODOMAIN-CONTAINING PROTEINS"/>
    <property type="match status" value="1"/>
</dbReference>
<feature type="region of interest" description="Disordered" evidence="3">
    <location>
        <begin position="519"/>
        <end position="548"/>
    </location>
</feature>
<dbReference type="RefSeq" id="XP_014175916.1">
    <property type="nucleotide sequence ID" value="XM_014320441.1"/>
</dbReference>
<feature type="compositionally biased region" description="Low complexity" evidence="3">
    <location>
        <begin position="89"/>
        <end position="103"/>
    </location>
</feature>
<dbReference type="EMBL" id="GL629729">
    <property type="protein sequence ID" value="EFX06434.1"/>
    <property type="molecule type" value="Genomic_DNA"/>
</dbReference>
<dbReference type="InterPro" id="IPR050935">
    <property type="entry name" value="Bromo_chromatin_reader"/>
</dbReference>
<dbReference type="STRING" id="655863.F0X7V6"/>
<dbReference type="PRINTS" id="PR00503">
    <property type="entry name" value="BROMODOMAIN"/>
</dbReference>
<proteinExistence type="predicted"/>
<evidence type="ECO:0000259" key="4">
    <source>
        <dbReference type="PROSITE" id="PS50014"/>
    </source>
</evidence>
<dbReference type="GO" id="GO:0006338">
    <property type="term" value="P:chromatin remodeling"/>
    <property type="evidence" value="ECO:0007669"/>
    <property type="project" value="TreeGrafter"/>
</dbReference>
<dbReference type="eggNOG" id="KOG1474">
    <property type="taxonomic scope" value="Eukaryota"/>
</dbReference>
<dbReference type="SUPFAM" id="SSF47370">
    <property type="entry name" value="Bromodomain"/>
    <property type="match status" value="2"/>
</dbReference>
<feature type="domain" description="Bromo" evidence="4">
    <location>
        <begin position="339"/>
        <end position="412"/>
    </location>
</feature>
<keyword evidence="7" id="KW-1185">Reference proteome</keyword>
<feature type="compositionally biased region" description="Basic and acidic residues" evidence="3">
    <location>
        <begin position="65"/>
        <end position="88"/>
    </location>
</feature>
<reference evidence="6 7" key="1">
    <citation type="journal article" date="2011" name="Proc. Natl. Acad. Sci. U.S.A.">
        <title>Genome and transcriptome analyses of the mountain pine beetle-fungal symbiont Grosmannia clavigera, a lodgepole pine pathogen.</title>
        <authorList>
            <person name="DiGuistini S."/>
            <person name="Wang Y."/>
            <person name="Liao N.Y."/>
            <person name="Taylor G."/>
            <person name="Tanguay P."/>
            <person name="Feau N."/>
            <person name="Henrissat B."/>
            <person name="Chan S.K."/>
            <person name="Hesse-Orce U."/>
            <person name="Alamouti S.M."/>
            <person name="Tsui C.K.M."/>
            <person name="Docking R.T."/>
            <person name="Levasseur A."/>
            <person name="Haridas S."/>
            <person name="Robertson G."/>
            <person name="Birol I."/>
            <person name="Holt R.A."/>
            <person name="Marra M.A."/>
            <person name="Hamelin R.C."/>
            <person name="Hirst M."/>
            <person name="Jones S.J.M."/>
            <person name="Bohlmann J."/>
            <person name="Breuil C."/>
        </authorList>
    </citation>
    <scope>NUCLEOTIDE SEQUENCE [LARGE SCALE GENOMIC DNA]</scope>
    <source>
        <strain evidence="7">kw1407 / UAMH 11150</strain>
    </source>
</reference>
<feature type="compositionally biased region" description="Basic and acidic residues" evidence="3">
    <location>
        <begin position="813"/>
        <end position="828"/>
    </location>
</feature>
<evidence type="ECO:0000256" key="1">
    <source>
        <dbReference type="ARBA" id="ARBA00023117"/>
    </source>
</evidence>
<feature type="compositionally biased region" description="Basic and acidic residues" evidence="3">
    <location>
        <begin position="538"/>
        <end position="548"/>
    </location>
</feature>
<dbReference type="CDD" id="cd05499">
    <property type="entry name" value="Bromo_BDF1_2_II"/>
    <property type="match status" value="1"/>
</dbReference>
<feature type="region of interest" description="Disordered" evidence="3">
    <location>
        <begin position="430"/>
        <end position="471"/>
    </location>
</feature>
<dbReference type="GO" id="GO:0006355">
    <property type="term" value="P:regulation of DNA-templated transcription"/>
    <property type="evidence" value="ECO:0007669"/>
    <property type="project" value="TreeGrafter"/>
</dbReference>
<dbReference type="GO" id="GO:0005634">
    <property type="term" value="C:nucleus"/>
    <property type="evidence" value="ECO:0007669"/>
    <property type="project" value="TreeGrafter"/>
</dbReference>
<protein>
    <submittedName>
        <fullName evidence="6">Transcription regulator</fullName>
    </submittedName>
</protein>
<dbReference type="HOGENOM" id="CLU_001499_2_0_1"/>
<feature type="compositionally biased region" description="Low complexity" evidence="3">
    <location>
        <begin position="667"/>
        <end position="679"/>
    </location>
</feature>
<sequence length="867" mass="94713">MASLSGDHAPTSNGVNGRVHSTSTETKNGLDDRDNTVTTDGEPESIDIVVSNAKNASAFIANEALEERQGKRTEENDNEVSDRKDEVRSSSANSGNGADATSSQPTATLGEELGPLKQPSPERVSNEFGEMKSTKEVAKAPVVAESTPSATVVEPTQPDAAVYAPTEDDVEMHDDAREPQTTSLSSELGKTGDEAVAAEALPNGVVAPQVGTSSGLLPSLRGDTSYEQTAAGTTSDMTMGDAPFNKIARGREDDMEIERSVKRAKTEDAESANTSTSQILVGTMVASTNEMHMDLPAVVIPPRSRASSREGSLSDPKLDSCAISPYANREIRRVLASIKKTKVGNNFKDPVYKKWPFLWDSYVQRVAKPMDIGQIERNLRESVYTKHGDFINDLFLIFENSVSFNGLGNIVTDEAKSLVDNFFSRLSEISSREPQKSDKKDSKQLPTRQTGPRAAAGRRESRGAATSPIEDSVTAFSASPIAVTMQAVKASPNPVPIAGAAEVNTPVFAVPASGMPIIRRDSTKADGDRPKRPIHPPKNRDLGYEPKNPKKKLPEFRFCEEVLKELMKQRHYETNHWFLRPVDAVAMQIPTYHKVIKKPMDLGTMQTKLNLGEYNSAKDFESDVQLIIRNCRKFNGTGEVVNAADRLEELFKAKWTEKDTWIAAHTSHGSGSVLSPVGGPKEDESDEDNEGSEPEGDEISGTLATSDTVDALVKRLEEENSRLSSLLMAKIPDMTMITTQQTVLNMIQKQIESESGELELDIDQLSQDALGKLYDLIIRAFPHMRVKTEKTKFGGDPSSVGKPSKPKKHKPMGRLEQERNIEKLREIKAQFQRPGSGSQEPLPSVEVSQPMGEAESEEESEADSEEE</sequence>
<dbReference type="AlphaFoldDB" id="F0X7V6"/>
<dbReference type="InterPro" id="IPR036427">
    <property type="entry name" value="Bromodomain-like_sf"/>
</dbReference>
<accession>F0X7V6</accession>
<dbReference type="PROSITE" id="PS00633">
    <property type="entry name" value="BROMODOMAIN_1"/>
    <property type="match status" value="1"/>
</dbReference>
<dbReference type="InterPro" id="IPR027353">
    <property type="entry name" value="NET_dom"/>
</dbReference>
<feature type="compositionally biased region" description="Basic and acidic residues" evidence="3">
    <location>
        <begin position="519"/>
        <end position="531"/>
    </location>
</feature>
<feature type="domain" description="Bromo" evidence="4">
    <location>
        <begin position="570"/>
        <end position="642"/>
    </location>
</feature>
<evidence type="ECO:0000313" key="6">
    <source>
        <dbReference type="EMBL" id="EFX06434.1"/>
    </source>
</evidence>
<evidence type="ECO:0000259" key="5">
    <source>
        <dbReference type="PROSITE" id="PS51525"/>
    </source>
</evidence>
<dbReference type="FunCoup" id="F0X7V6">
    <property type="interactions" value="528"/>
</dbReference>
<dbReference type="InterPro" id="IPR001487">
    <property type="entry name" value="Bromodomain"/>
</dbReference>
<keyword evidence="1 2" id="KW-0103">Bromodomain</keyword>
<feature type="region of interest" description="Disordered" evidence="3">
    <location>
        <begin position="667"/>
        <end position="704"/>
    </location>
</feature>
<gene>
    <name evidence="6" type="ORF">CMQ_6755</name>
</gene>
<evidence type="ECO:0000313" key="7">
    <source>
        <dbReference type="Proteomes" id="UP000007796"/>
    </source>
</evidence>
<evidence type="ECO:0000256" key="3">
    <source>
        <dbReference type="SAM" id="MobiDB-lite"/>
    </source>
</evidence>
<dbReference type="Proteomes" id="UP000007796">
    <property type="component" value="Unassembled WGS sequence"/>
</dbReference>
<dbReference type="PROSITE" id="PS51525">
    <property type="entry name" value="NET"/>
    <property type="match status" value="1"/>
</dbReference>
<feature type="compositionally biased region" description="Low complexity" evidence="3">
    <location>
        <begin position="794"/>
        <end position="803"/>
    </location>
</feature>
<dbReference type="OrthoDB" id="784962at2759"/>
<dbReference type="Pfam" id="PF00439">
    <property type="entry name" value="Bromodomain"/>
    <property type="match status" value="2"/>
</dbReference>
<dbReference type="Gene3D" id="1.20.920.10">
    <property type="entry name" value="Bromodomain-like"/>
    <property type="match status" value="2"/>
</dbReference>
<dbReference type="PANTHER" id="PTHR22880:SF225">
    <property type="entry name" value="BROMODOMAIN-CONTAINING PROTEIN BET-1-RELATED"/>
    <property type="match status" value="1"/>
</dbReference>
<feature type="region of interest" description="Disordered" evidence="3">
    <location>
        <begin position="789"/>
        <end position="867"/>
    </location>
</feature>
<feature type="compositionally biased region" description="Polar residues" evidence="3">
    <location>
        <begin position="10"/>
        <end position="27"/>
    </location>
</feature>
<name>F0X7V6_GROCL</name>
<organism evidence="7">
    <name type="scientific">Grosmannia clavigera (strain kw1407 / UAMH 11150)</name>
    <name type="common">Blue stain fungus</name>
    <name type="synonym">Graphiocladiella clavigera</name>
    <dbReference type="NCBI Taxonomy" id="655863"/>
    <lineage>
        <taxon>Eukaryota</taxon>
        <taxon>Fungi</taxon>
        <taxon>Dikarya</taxon>
        <taxon>Ascomycota</taxon>
        <taxon>Pezizomycotina</taxon>
        <taxon>Sordariomycetes</taxon>
        <taxon>Sordariomycetidae</taxon>
        <taxon>Ophiostomatales</taxon>
        <taxon>Ophiostomataceae</taxon>
        <taxon>Leptographium</taxon>
    </lineage>
</organism>
<dbReference type="SMART" id="SM00297">
    <property type="entry name" value="BROMO"/>
    <property type="match status" value="2"/>
</dbReference>
<dbReference type="InterPro" id="IPR018359">
    <property type="entry name" value="Bromodomain_CS"/>
</dbReference>
<evidence type="ECO:0000256" key="2">
    <source>
        <dbReference type="PROSITE-ProRule" id="PRU00035"/>
    </source>
</evidence>
<feature type="compositionally biased region" description="Acidic residues" evidence="3">
    <location>
        <begin position="683"/>
        <end position="698"/>
    </location>
</feature>
<feature type="region of interest" description="Disordered" evidence="3">
    <location>
        <begin position="1"/>
        <end position="188"/>
    </location>
</feature>
<feature type="compositionally biased region" description="Acidic residues" evidence="3">
    <location>
        <begin position="854"/>
        <end position="867"/>
    </location>
</feature>
<feature type="compositionally biased region" description="Basic and acidic residues" evidence="3">
    <location>
        <begin position="129"/>
        <end position="138"/>
    </location>
</feature>
<feature type="domain" description="NET" evidence="5">
    <location>
        <begin position="705"/>
        <end position="788"/>
    </location>
</feature>
<dbReference type="GO" id="GO:0000785">
    <property type="term" value="C:chromatin"/>
    <property type="evidence" value="ECO:0007669"/>
    <property type="project" value="TreeGrafter"/>
</dbReference>